<dbReference type="Proteomes" id="UP000199548">
    <property type="component" value="Unassembled WGS sequence"/>
</dbReference>
<organism evidence="1 2">
    <name type="scientific">Paraburkholderia megapolitana</name>
    <dbReference type="NCBI Taxonomy" id="420953"/>
    <lineage>
        <taxon>Bacteria</taxon>
        <taxon>Pseudomonadati</taxon>
        <taxon>Pseudomonadota</taxon>
        <taxon>Betaproteobacteria</taxon>
        <taxon>Burkholderiales</taxon>
        <taxon>Burkholderiaceae</taxon>
        <taxon>Paraburkholderia</taxon>
    </lineage>
</organism>
<proteinExistence type="predicted"/>
<sequence>MNLATLADQPSRQRDCPAGVLAAKAGEVALDTAISALEAWLQAPVRPILDGYLGAVLSRVSSVSAATFRRRRSI</sequence>
<evidence type="ECO:0000313" key="2">
    <source>
        <dbReference type="Proteomes" id="UP000199548"/>
    </source>
</evidence>
<reference evidence="1 2" key="1">
    <citation type="submission" date="2016-10" db="EMBL/GenBank/DDBJ databases">
        <authorList>
            <person name="de Groot N.N."/>
        </authorList>
    </citation>
    <scope>NUCLEOTIDE SEQUENCE [LARGE SCALE GENOMIC DNA]</scope>
    <source>
        <strain evidence="1 2">LMG 23650</strain>
    </source>
</reference>
<keyword evidence="2" id="KW-1185">Reference proteome</keyword>
<dbReference type="RefSeq" id="WP_091019348.1">
    <property type="nucleotide sequence ID" value="NZ_CP041745.1"/>
</dbReference>
<gene>
    <name evidence="1" type="ORF">SAMN05192543_11284</name>
</gene>
<dbReference type="OrthoDB" id="9995486at2"/>
<protein>
    <submittedName>
        <fullName evidence="1">Uncharacterized protein</fullName>
    </submittedName>
</protein>
<name>A0A1I3UTB9_9BURK</name>
<dbReference type="AlphaFoldDB" id="A0A1I3UTB9"/>
<dbReference type="STRING" id="420953.SAMN05192543_11284"/>
<accession>A0A1I3UTB9</accession>
<evidence type="ECO:0000313" key="1">
    <source>
        <dbReference type="EMBL" id="SFJ86240.1"/>
    </source>
</evidence>
<dbReference type="EMBL" id="FOQU01000012">
    <property type="protein sequence ID" value="SFJ86240.1"/>
    <property type="molecule type" value="Genomic_DNA"/>
</dbReference>